<dbReference type="EMBL" id="CACVKT020004598">
    <property type="protein sequence ID" value="CAC5390688.1"/>
    <property type="molecule type" value="Genomic_DNA"/>
</dbReference>
<dbReference type="PANTHER" id="PTHR25462">
    <property type="entry name" value="BONUS, ISOFORM C-RELATED"/>
    <property type="match status" value="1"/>
</dbReference>
<dbReference type="InterPro" id="IPR047153">
    <property type="entry name" value="TRIM45/56/19-like"/>
</dbReference>
<protein>
    <submittedName>
        <fullName evidence="2">TRIM45</fullName>
    </submittedName>
</protein>
<keyword evidence="1" id="KW-0175">Coiled coil</keyword>
<organism evidence="2 3">
    <name type="scientific">Mytilus coruscus</name>
    <name type="common">Sea mussel</name>
    <dbReference type="NCBI Taxonomy" id="42192"/>
    <lineage>
        <taxon>Eukaryota</taxon>
        <taxon>Metazoa</taxon>
        <taxon>Spiralia</taxon>
        <taxon>Lophotrochozoa</taxon>
        <taxon>Mollusca</taxon>
        <taxon>Bivalvia</taxon>
        <taxon>Autobranchia</taxon>
        <taxon>Pteriomorphia</taxon>
        <taxon>Mytilida</taxon>
        <taxon>Mytiloidea</taxon>
        <taxon>Mytilidae</taxon>
        <taxon>Mytilinae</taxon>
        <taxon>Mytilus</taxon>
    </lineage>
</organism>
<keyword evidence="3" id="KW-1185">Reference proteome</keyword>
<dbReference type="Gene3D" id="2.120.10.30">
    <property type="entry name" value="TolB, C-terminal domain"/>
    <property type="match status" value="1"/>
</dbReference>
<dbReference type="AlphaFoldDB" id="A0A6J8C2Q7"/>
<dbReference type="Gene3D" id="3.30.160.60">
    <property type="entry name" value="Classic Zinc Finger"/>
    <property type="match status" value="1"/>
</dbReference>
<proteinExistence type="predicted"/>
<dbReference type="Proteomes" id="UP000507470">
    <property type="component" value="Unassembled WGS sequence"/>
</dbReference>
<sequence length="442" mass="50862">MAFSQPTEAQTPALCQFCEESSDIRWKCINCDVFMCQLCTTKIHRKIKSSDQHELINLKDYGSEDAARTIHKVDLKNMPCTIHSDQICCAFCTDCDQPICIDYGDKNYQEIRDKILLNEKEIIETVSKYAKELLQELESIWKPTEDKINTELSVTQKTKEDLVARNENLKKTLQSHQASEIFSSRKKLDKTLPKISVERINSDILKTKFLSGNIFEKQNTRSTIFGDLYAVPDLELITTYQSDFPNVLDILNCDSNTTFIACYNAGKIQKARFEKNSMKVEEVFKISIRNMAKLKNDDILLATGESDIKVYSIDKQFKSFRSFSPLKTISIHVSKNNEIFVGLTECHPVTYPATEDSVRRVVVLNQEGDIQHSYEYNQDNERLLTSPQRIITLKDNIYIIDSVNEDWEGRVLVIDYGGQLLWTYNGFDINLDTGNFSLLTYQ</sequence>
<dbReference type="SUPFAM" id="SSF57845">
    <property type="entry name" value="B-box zinc-binding domain"/>
    <property type="match status" value="1"/>
</dbReference>
<feature type="coiled-coil region" evidence="1">
    <location>
        <begin position="152"/>
        <end position="179"/>
    </location>
</feature>
<accession>A0A6J8C2Q7</accession>
<gene>
    <name evidence="2" type="ORF">MCOR_25771</name>
</gene>
<reference evidence="2 3" key="1">
    <citation type="submission" date="2020-06" db="EMBL/GenBank/DDBJ databases">
        <authorList>
            <person name="Li R."/>
            <person name="Bekaert M."/>
        </authorList>
    </citation>
    <scope>NUCLEOTIDE SEQUENCE [LARGE SCALE GENOMIC DNA]</scope>
    <source>
        <strain evidence="3">wild</strain>
    </source>
</reference>
<dbReference type="CDD" id="cd19756">
    <property type="entry name" value="Bbox2"/>
    <property type="match status" value="1"/>
</dbReference>
<evidence type="ECO:0000256" key="1">
    <source>
        <dbReference type="SAM" id="Coils"/>
    </source>
</evidence>
<dbReference type="SUPFAM" id="SSF63829">
    <property type="entry name" value="Calcium-dependent phosphotriesterase"/>
    <property type="match status" value="1"/>
</dbReference>
<dbReference type="InterPro" id="IPR011042">
    <property type="entry name" value="6-blade_b-propeller_TolB-like"/>
</dbReference>
<evidence type="ECO:0000313" key="2">
    <source>
        <dbReference type="EMBL" id="CAC5390688.1"/>
    </source>
</evidence>
<name>A0A6J8C2Q7_MYTCO</name>
<dbReference type="PANTHER" id="PTHR25462:SF296">
    <property type="entry name" value="MEIOTIC P26, ISOFORM F"/>
    <property type="match status" value="1"/>
</dbReference>
<dbReference type="OrthoDB" id="6151270at2759"/>
<evidence type="ECO:0000313" key="3">
    <source>
        <dbReference type="Proteomes" id="UP000507470"/>
    </source>
</evidence>
<dbReference type="CDD" id="cd19757">
    <property type="entry name" value="Bbox1"/>
    <property type="match status" value="1"/>
</dbReference>